<dbReference type="PANTHER" id="PTHR19432">
    <property type="entry name" value="SUGAR TRANSPORTER"/>
    <property type="match status" value="1"/>
</dbReference>
<comment type="caution">
    <text evidence="7">The sequence shown here is derived from an EMBL/GenBank/DDBJ whole genome shotgun (WGS) entry which is preliminary data.</text>
</comment>
<feature type="transmembrane region" description="Helical" evidence="6">
    <location>
        <begin position="449"/>
        <end position="471"/>
    </location>
</feature>
<comment type="subcellular location">
    <subcellularLocation>
        <location evidence="1">Membrane</location>
        <topology evidence="1">Multi-pass membrane protein</topology>
    </subcellularLocation>
</comment>
<dbReference type="OrthoDB" id="18196at2759"/>
<reference evidence="7 8" key="1">
    <citation type="journal article" date="2018" name="Genome Biol. Evol.">
        <title>Multiple Roots of Fruiting Body Formation in Amoebozoa.</title>
        <authorList>
            <person name="Hillmann F."/>
            <person name="Forbes G."/>
            <person name="Novohradska S."/>
            <person name="Ferling I."/>
            <person name="Riege K."/>
            <person name="Groth M."/>
            <person name="Westermann M."/>
            <person name="Marz M."/>
            <person name="Spaller T."/>
            <person name="Winckler T."/>
            <person name="Schaap P."/>
            <person name="Glockner G."/>
        </authorList>
    </citation>
    <scope>NUCLEOTIDE SEQUENCE [LARGE SCALE GENOMIC DNA]</scope>
    <source>
        <strain evidence="7 8">Jena</strain>
    </source>
</reference>
<dbReference type="CDD" id="cd17313">
    <property type="entry name" value="MFS_SLC45_SUC"/>
    <property type="match status" value="1"/>
</dbReference>
<evidence type="ECO:0000313" key="7">
    <source>
        <dbReference type="EMBL" id="PRP80204.1"/>
    </source>
</evidence>
<dbReference type="GO" id="GO:0008506">
    <property type="term" value="F:sucrose:proton symporter activity"/>
    <property type="evidence" value="ECO:0007669"/>
    <property type="project" value="TreeGrafter"/>
</dbReference>
<feature type="transmembrane region" description="Helical" evidence="6">
    <location>
        <begin position="168"/>
        <end position="188"/>
    </location>
</feature>
<evidence type="ECO:0000256" key="4">
    <source>
        <dbReference type="ARBA" id="ARBA00022989"/>
    </source>
</evidence>
<evidence type="ECO:0000256" key="3">
    <source>
        <dbReference type="ARBA" id="ARBA00022692"/>
    </source>
</evidence>
<dbReference type="EMBL" id="MDYQ01000158">
    <property type="protein sequence ID" value="PRP80204.1"/>
    <property type="molecule type" value="Genomic_DNA"/>
</dbReference>
<evidence type="ECO:0000256" key="5">
    <source>
        <dbReference type="ARBA" id="ARBA00023136"/>
    </source>
</evidence>
<feature type="transmembrane region" description="Helical" evidence="6">
    <location>
        <begin position="244"/>
        <end position="264"/>
    </location>
</feature>
<dbReference type="Proteomes" id="UP000241769">
    <property type="component" value="Unassembled WGS sequence"/>
</dbReference>
<dbReference type="InParanoid" id="A0A2P6N8C4"/>
<keyword evidence="2" id="KW-0813">Transport</keyword>
<dbReference type="Pfam" id="PF07690">
    <property type="entry name" value="MFS_1"/>
    <property type="match status" value="1"/>
</dbReference>
<feature type="transmembrane region" description="Helical" evidence="6">
    <location>
        <begin position="345"/>
        <end position="366"/>
    </location>
</feature>
<dbReference type="InterPro" id="IPR011701">
    <property type="entry name" value="MFS"/>
</dbReference>
<feature type="transmembrane region" description="Helical" evidence="6">
    <location>
        <begin position="303"/>
        <end position="325"/>
    </location>
</feature>
<feature type="transmembrane region" description="Helical" evidence="6">
    <location>
        <begin position="378"/>
        <end position="396"/>
    </location>
</feature>
<evidence type="ECO:0000256" key="6">
    <source>
        <dbReference type="SAM" id="Phobius"/>
    </source>
</evidence>
<feature type="transmembrane region" description="Helical" evidence="6">
    <location>
        <begin position="135"/>
        <end position="162"/>
    </location>
</feature>
<name>A0A2P6N8C4_9EUKA</name>
<gene>
    <name evidence="7" type="ORF">PROFUN_12162</name>
</gene>
<keyword evidence="4 6" id="KW-1133">Transmembrane helix</keyword>
<keyword evidence="8" id="KW-1185">Reference proteome</keyword>
<evidence type="ECO:0000256" key="2">
    <source>
        <dbReference type="ARBA" id="ARBA00022448"/>
    </source>
</evidence>
<feature type="transmembrane region" description="Helical" evidence="6">
    <location>
        <begin position="402"/>
        <end position="428"/>
    </location>
</feature>
<dbReference type="SUPFAM" id="SSF103473">
    <property type="entry name" value="MFS general substrate transporter"/>
    <property type="match status" value="1"/>
</dbReference>
<dbReference type="PANTHER" id="PTHR19432:SF35">
    <property type="entry name" value="SOLUTE CARRIER FAMILY 45 MEMBER 3 ISOFORM X1"/>
    <property type="match status" value="1"/>
</dbReference>
<feature type="transmembrane region" description="Helical" evidence="6">
    <location>
        <begin position="63"/>
        <end position="82"/>
    </location>
</feature>
<dbReference type="Gene3D" id="1.20.1250.20">
    <property type="entry name" value="MFS general substrate transporter like domains"/>
    <property type="match status" value="1"/>
</dbReference>
<keyword evidence="3 6" id="KW-0812">Transmembrane</keyword>
<evidence type="ECO:0000313" key="8">
    <source>
        <dbReference type="Proteomes" id="UP000241769"/>
    </source>
</evidence>
<sequence>MSFDFKKFIWSPKANKYRYKTVSLDEEDSQFYIEPLDIEEDIPAYVPSSERGPPDDRPRLSNFNMICLTISFLGIQFGWALQIGLTTPIFLSLGISAEAVSYAWLAGPISGLVVQPIVGVLSDRTTHKWGRRRPYILWGAVAVVIGQMLISNAGSASVLFGFPDHRNGLSITIAIIGFWIMDLANNAVQGPCRALLVDIAPADQQNWGGSLFSFMLGLGNLTGYALAGVDMINVFPFMGSNQRIIFLMASITLIICISITVYYTPERRITKEEMGPMVNPFKKIFEAIGVMPASLRRVCAVQFFTWIAWFTVFLYGTAWVGEAIYGGSPEAPEDSEEYRKFDHGVQFGSLALCVNSAITMVASVGLPYAVSKVGIKPVYSFGQFMLAVCLIPMFFVHTRAGAFILLAGLGIPWSVVMVLPFTLVALCVEESQCGLYIGEEGVEVELTRAGVLNIFVVIPQLVVALLIGQVITIAHGNMAVAFLIGASALCWALIVPRGKNINLRAGSSH</sequence>
<protein>
    <submittedName>
        <fullName evidence="7">Uncharacterized protein</fullName>
    </submittedName>
</protein>
<organism evidence="7 8">
    <name type="scientific">Planoprotostelium fungivorum</name>
    <dbReference type="NCBI Taxonomy" id="1890364"/>
    <lineage>
        <taxon>Eukaryota</taxon>
        <taxon>Amoebozoa</taxon>
        <taxon>Evosea</taxon>
        <taxon>Variosea</taxon>
        <taxon>Cavosteliida</taxon>
        <taxon>Cavosteliaceae</taxon>
        <taxon>Planoprotostelium</taxon>
    </lineage>
</organism>
<proteinExistence type="predicted"/>
<feature type="transmembrane region" description="Helical" evidence="6">
    <location>
        <begin position="477"/>
        <end position="495"/>
    </location>
</feature>
<evidence type="ECO:0000256" key="1">
    <source>
        <dbReference type="ARBA" id="ARBA00004141"/>
    </source>
</evidence>
<dbReference type="FunCoup" id="A0A2P6N8C4">
    <property type="interactions" value="45"/>
</dbReference>
<dbReference type="AlphaFoldDB" id="A0A2P6N8C4"/>
<feature type="transmembrane region" description="Helical" evidence="6">
    <location>
        <begin position="102"/>
        <end position="123"/>
    </location>
</feature>
<keyword evidence="5 6" id="KW-0472">Membrane</keyword>
<dbReference type="InterPro" id="IPR036259">
    <property type="entry name" value="MFS_trans_sf"/>
</dbReference>
<dbReference type="GO" id="GO:0016020">
    <property type="term" value="C:membrane"/>
    <property type="evidence" value="ECO:0007669"/>
    <property type="project" value="UniProtKB-SubCell"/>
</dbReference>
<accession>A0A2P6N8C4</accession>
<feature type="transmembrane region" description="Helical" evidence="6">
    <location>
        <begin position="209"/>
        <end position="232"/>
    </location>
</feature>